<feature type="domain" description="DUF4340" evidence="2">
    <location>
        <begin position="67"/>
        <end position="234"/>
    </location>
</feature>
<evidence type="ECO:0000256" key="1">
    <source>
        <dbReference type="SAM" id="MobiDB-lite"/>
    </source>
</evidence>
<evidence type="ECO:0000259" key="2">
    <source>
        <dbReference type="Pfam" id="PF14238"/>
    </source>
</evidence>
<dbReference type="OrthoDB" id="5431982at2"/>
<dbReference type="Proteomes" id="UP000010164">
    <property type="component" value="Unassembled WGS sequence"/>
</dbReference>
<name>L0WCR9_9GAMM</name>
<protein>
    <recommendedName>
        <fullName evidence="2">DUF4340 domain-containing protein</fullName>
    </recommendedName>
</protein>
<dbReference type="Pfam" id="PF14238">
    <property type="entry name" value="DUF4340"/>
    <property type="match status" value="1"/>
</dbReference>
<evidence type="ECO:0000313" key="4">
    <source>
        <dbReference type="Proteomes" id="UP000010164"/>
    </source>
</evidence>
<dbReference type="RefSeq" id="WP_008928586.1">
    <property type="nucleotide sequence ID" value="NZ_AMRJ01000008.1"/>
</dbReference>
<gene>
    <name evidence="3" type="ORF">A11A3_07028</name>
</gene>
<dbReference type="eggNOG" id="ENOG5031F07">
    <property type="taxonomic scope" value="Bacteria"/>
</dbReference>
<sequence length="329" mass="35617">MRKFNATLWGLLIVQVILVGLAFGGLGSRKAGADGPYITLDPASLTSLTLTGSKGKSLTLAHQDGHWQVPDKWDFPVDADKIQRLINGLNSARPDLPVAVSNDARQRFHVASDKFERHLVFKTAKGTALDLYLGSNAGANRVYARLAGQGAIQALTLPLWQAGLQAEDWLDRNYLKPALANQRRITLPGVTLTRDNQQWQVADLAAGKQSNPGKVQGLLDHLSSLQWQTLEGRTDTVSLPAQATFTVTLTPKDGKAVAWRFYQDTLNSGKPRWRLSRSDSPYVFTVAVQDVTPLRDASTDGLSQDKPVEDSGKGDQAATAPTAGLGKGK</sequence>
<evidence type="ECO:0000313" key="3">
    <source>
        <dbReference type="EMBL" id="EKF74756.1"/>
    </source>
</evidence>
<feature type="region of interest" description="Disordered" evidence="1">
    <location>
        <begin position="294"/>
        <end position="329"/>
    </location>
</feature>
<accession>L0WCR9</accession>
<dbReference type="PATRIC" id="fig|1177179.3.peg.1413"/>
<dbReference type="AlphaFoldDB" id="L0WCR9"/>
<organism evidence="3 4">
    <name type="scientific">Alcanivorax hongdengensis A-11-3</name>
    <dbReference type="NCBI Taxonomy" id="1177179"/>
    <lineage>
        <taxon>Bacteria</taxon>
        <taxon>Pseudomonadati</taxon>
        <taxon>Pseudomonadota</taxon>
        <taxon>Gammaproteobacteria</taxon>
        <taxon>Oceanospirillales</taxon>
        <taxon>Alcanivoracaceae</taxon>
        <taxon>Alcanivorax</taxon>
    </lineage>
</organism>
<keyword evidence="4" id="KW-1185">Reference proteome</keyword>
<dbReference type="STRING" id="1177179.A11A3_07028"/>
<comment type="caution">
    <text evidence="3">The sequence shown here is derived from an EMBL/GenBank/DDBJ whole genome shotgun (WGS) entry which is preliminary data.</text>
</comment>
<dbReference type="InterPro" id="IPR025641">
    <property type="entry name" value="DUF4340"/>
</dbReference>
<dbReference type="EMBL" id="AMRJ01000008">
    <property type="protein sequence ID" value="EKF74756.1"/>
    <property type="molecule type" value="Genomic_DNA"/>
</dbReference>
<proteinExistence type="predicted"/>
<reference evidence="3 4" key="1">
    <citation type="journal article" date="2012" name="J. Bacteriol.">
        <title>Genome Sequence of the Alkane-Degrading Bacterium Alcanivorax hongdengensis Type Strain A-11-3.</title>
        <authorList>
            <person name="Lai Q."/>
            <person name="Shao Z."/>
        </authorList>
    </citation>
    <scope>NUCLEOTIDE SEQUENCE [LARGE SCALE GENOMIC DNA]</scope>
    <source>
        <strain evidence="3 4">A-11-3</strain>
    </source>
</reference>